<dbReference type="InterPro" id="IPR005644">
    <property type="entry name" value="NolW-like"/>
</dbReference>
<dbReference type="SMART" id="SM00965">
    <property type="entry name" value="STN"/>
    <property type="match status" value="1"/>
</dbReference>
<proteinExistence type="predicted"/>
<gene>
    <name evidence="6" type="ORF">E6K81_00575</name>
</gene>
<comment type="caution">
    <text evidence="6">The sequence shown here is derived from an EMBL/GenBank/DDBJ whole genome shotgun (WGS) entry which is preliminary data.</text>
</comment>
<dbReference type="PANTHER" id="PTHR30604">
    <property type="entry name" value="PROTEIN TRANSPORT PROTEIN HOFQ"/>
    <property type="match status" value="1"/>
</dbReference>
<feature type="signal peptide" evidence="4">
    <location>
        <begin position="1"/>
        <end position="30"/>
    </location>
</feature>
<dbReference type="Gene3D" id="3.30.1370.120">
    <property type="match status" value="1"/>
</dbReference>
<dbReference type="GO" id="GO:0019867">
    <property type="term" value="C:outer membrane"/>
    <property type="evidence" value="ECO:0007669"/>
    <property type="project" value="InterPro"/>
</dbReference>
<name>A0A538UE80_UNCEI</name>
<evidence type="ECO:0000256" key="2">
    <source>
        <dbReference type="ARBA" id="ARBA00023136"/>
    </source>
</evidence>
<dbReference type="InterPro" id="IPR011662">
    <property type="entry name" value="Secretin/TonB_short_N"/>
</dbReference>
<dbReference type="Pfam" id="PF21305">
    <property type="entry name" value="type_II_gspD_N0"/>
    <property type="match status" value="1"/>
</dbReference>
<dbReference type="Proteomes" id="UP000319771">
    <property type="component" value="Unassembled WGS sequence"/>
</dbReference>
<organism evidence="6 7">
    <name type="scientific">Eiseniibacteriota bacterium</name>
    <dbReference type="NCBI Taxonomy" id="2212470"/>
    <lineage>
        <taxon>Bacteria</taxon>
        <taxon>Candidatus Eiseniibacteriota</taxon>
    </lineage>
</organism>
<feature type="non-terminal residue" evidence="6">
    <location>
        <position position="277"/>
    </location>
</feature>
<dbReference type="PROSITE" id="PS51257">
    <property type="entry name" value="PROKAR_LIPOPROTEIN"/>
    <property type="match status" value="1"/>
</dbReference>
<evidence type="ECO:0000259" key="5">
    <source>
        <dbReference type="SMART" id="SM00965"/>
    </source>
</evidence>
<dbReference type="InterPro" id="IPR049371">
    <property type="entry name" value="GspD-like_N0"/>
</dbReference>
<keyword evidence="3" id="KW-0998">Cell outer membrane</keyword>
<sequence>MPMRIGKASIGLILAAGACLAVLLAAPATAQESSAMKQVGMVRTGAGTFTMDVEGADLRTVLKAVAEFSGRNIVVGKDVKASVHVSLRNVAWEDALRQILRSNGLDYVEEGGILRVDDALRLNSEANEREAAHAKQQELVPLETTIIKLNYANASELGTALSSSMSRRGQMQVDRRTNSLIVTDLPNNLETVTKMAQALDSTTPQIEITAKLVDVDAEALRGLGIEWNVGPATPEFWAGIDDPANPGQKILPGGGALHNGNHTVNAAGEHNTPVSDP</sequence>
<accession>A0A538UE80</accession>
<dbReference type="InterPro" id="IPR051808">
    <property type="entry name" value="Type_IV_pilus_biogenesis"/>
</dbReference>
<dbReference type="Pfam" id="PF03958">
    <property type="entry name" value="Secretin_N"/>
    <property type="match status" value="1"/>
</dbReference>
<keyword evidence="4" id="KW-0732">Signal</keyword>
<dbReference type="PANTHER" id="PTHR30604:SF1">
    <property type="entry name" value="DNA UTILIZATION PROTEIN HOFQ"/>
    <property type="match status" value="1"/>
</dbReference>
<feature type="chain" id="PRO_5021900140" description="Secretin/TonB short N-terminal domain-containing protein" evidence="4">
    <location>
        <begin position="31"/>
        <end position="277"/>
    </location>
</feature>
<dbReference type="AlphaFoldDB" id="A0A538UE80"/>
<evidence type="ECO:0000256" key="1">
    <source>
        <dbReference type="ARBA" id="ARBA00022448"/>
    </source>
</evidence>
<evidence type="ECO:0000313" key="6">
    <source>
        <dbReference type="EMBL" id="TMQ74215.1"/>
    </source>
</evidence>
<dbReference type="EMBL" id="VBPB01000006">
    <property type="protein sequence ID" value="TMQ74215.1"/>
    <property type="molecule type" value="Genomic_DNA"/>
</dbReference>
<keyword evidence="2" id="KW-0472">Membrane</keyword>
<protein>
    <recommendedName>
        <fullName evidence="5">Secretin/TonB short N-terminal domain-containing protein</fullName>
    </recommendedName>
</protein>
<reference evidence="6 7" key="1">
    <citation type="journal article" date="2019" name="Nat. Microbiol.">
        <title>Mediterranean grassland soil C-N compound turnover is dependent on rainfall and depth, and is mediated by genomically divergent microorganisms.</title>
        <authorList>
            <person name="Diamond S."/>
            <person name="Andeer P.F."/>
            <person name="Li Z."/>
            <person name="Crits-Christoph A."/>
            <person name="Burstein D."/>
            <person name="Anantharaman K."/>
            <person name="Lane K.R."/>
            <person name="Thomas B.C."/>
            <person name="Pan C."/>
            <person name="Northen T.R."/>
            <person name="Banfield J.F."/>
        </authorList>
    </citation>
    <scope>NUCLEOTIDE SEQUENCE [LARGE SCALE GENOMIC DNA]</scope>
    <source>
        <strain evidence="6">WS_11</strain>
    </source>
</reference>
<dbReference type="Gene3D" id="3.30.1370.130">
    <property type="match status" value="1"/>
</dbReference>
<keyword evidence="1" id="KW-0813">Transport</keyword>
<evidence type="ECO:0000256" key="4">
    <source>
        <dbReference type="SAM" id="SignalP"/>
    </source>
</evidence>
<evidence type="ECO:0000256" key="3">
    <source>
        <dbReference type="ARBA" id="ARBA00023237"/>
    </source>
</evidence>
<evidence type="ECO:0000313" key="7">
    <source>
        <dbReference type="Proteomes" id="UP000319771"/>
    </source>
</evidence>
<feature type="domain" description="Secretin/TonB short N-terminal" evidence="5">
    <location>
        <begin position="71"/>
        <end position="119"/>
    </location>
</feature>
<dbReference type="InterPro" id="IPR038591">
    <property type="entry name" value="NolW-like_sf"/>
</dbReference>